<dbReference type="EMBL" id="FNZK01000004">
    <property type="protein sequence ID" value="SEJ18990.1"/>
    <property type="molecule type" value="Genomic_DNA"/>
</dbReference>
<accession>A0A1H6X1P2</accession>
<comment type="similarity">
    <text evidence="1 4">Belongs to the glycosyl hydrolase 53 family.</text>
</comment>
<dbReference type="GO" id="GO:0045490">
    <property type="term" value="P:pectin catabolic process"/>
    <property type="evidence" value="ECO:0007669"/>
    <property type="project" value="TreeGrafter"/>
</dbReference>
<proteinExistence type="inferred from homology"/>
<keyword evidence="4" id="KW-0732">Signal</keyword>
<organism evidence="6 7">
    <name type="scientific">Propionispira arboris</name>
    <dbReference type="NCBI Taxonomy" id="84035"/>
    <lineage>
        <taxon>Bacteria</taxon>
        <taxon>Bacillati</taxon>
        <taxon>Bacillota</taxon>
        <taxon>Negativicutes</taxon>
        <taxon>Selenomonadales</taxon>
        <taxon>Selenomonadaceae</taxon>
        <taxon>Propionispira</taxon>
    </lineage>
</organism>
<reference evidence="6 7" key="1">
    <citation type="submission" date="2016-10" db="EMBL/GenBank/DDBJ databases">
        <authorList>
            <person name="de Groot N.N."/>
        </authorList>
    </citation>
    <scope>NUCLEOTIDE SEQUENCE [LARGE SCALE GENOMIC DNA]</scope>
    <source>
        <strain evidence="6 7">DSM 2179</strain>
    </source>
</reference>
<name>A0A1H6X1P2_9FIRM</name>
<keyword evidence="7" id="KW-1185">Reference proteome</keyword>
<feature type="signal peptide" evidence="4">
    <location>
        <begin position="1"/>
        <end position="28"/>
    </location>
</feature>
<comment type="catalytic activity">
    <reaction evidence="4">
        <text>The enzyme specifically hydrolyzes (1-&gt;4)-beta-D-galactosidic linkages in type I arabinogalactans.</text>
        <dbReference type="EC" id="3.2.1.89"/>
    </reaction>
</comment>
<gene>
    <name evidence="6" type="ORF">SAMN05660742_10499</name>
</gene>
<dbReference type="InterPro" id="IPR011683">
    <property type="entry name" value="Glyco_hydro_53"/>
</dbReference>
<dbReference type="EC" id="3.2.1.89" evidence="4"/>
<dbReference type="RefSeq" id="WP_091829886.1">
    <property type="nucleotide sequence ID" value="NZ_FNZK01000004.1"/>
</dbReference>
<dbReference type="InterPro" id="IPR017853">
    <property type="entry name" value="GH"/>
</dbReference>
<dbReference type="PANTHER" id="PTHR34983">
    <property type="entry name" value="ARABINOGALACTAN ENDO-BETA-1,4-GALACTANASE A"/>
    <property type="match status" value="1"/>
</dbReference>
<evidence type="ECO:0000313" key="7">
    <source>
        <dbReference type="Proteomes" id="UP000199662"/>
    </source>
</evidence>
<dbReference type="GO" id="GO:0031218">
    <property type="term" value="F:arabinogalactan endo-1,4-beta-galactosidase activity"/>
    <property type="evidence" value="ECO:0007669"/>
    <property type="project" value="UniProtKB-EC"/>
</dbReference>
<evidence type="ECO:0000259" key="5">
    <source>
        <dbReference type="Pfam" id="PF07532"/>
    </source>
</evidence>
<dbReference type="Gene3D" id="2.60.120.260">
    <property type="entry name" value="Galactose-binding domain-like"/>
    <property type="match status" value="1"/>
</dbReference>
<dbReference type="GO" id="GO:0015926">
    <property type="term" value="F:glucosidase activity"/>
    <property type="evidence" value="ECO:0007669"/>
    <property type="project" value="InterPro"/>
</dbReference>
<feature type="domain" description="Bacterial Ig-like" evidence="5">
    <location>
        <begin position="415"/>
        <end position="462"/>
    </location>
</feature>
<feature type="chain" id="PRO_5011329703" description="Arabinogalactan endo-beta-1,4-galactanase" evidence="4">
    <location>
        <begin position="29"/>
        <end position="620"/>
    </location>
</feature>
<dbReference type="SUPFAM" id="SSF51445">
    <property type="entry name" value="(Trans)glycosidases"/>
    <property type="match status" value="1"/>
</dbReference>
<evidence type="ECO:0000256" key="2">
    <source>
        <dbReference type="ARBA" id="ARBA00022801"/>
    </source>
</evidence>
<evidence type="ECO:0000256" key="1">
    <source>
        <dbReference type="ARBA" id="ARBA00010687"/>
    </source>
</evidence>
<keyword evidence="2 4" id="KW-0378">Hydrolase</keyword>
<protein>
    <recommendedName>
        <fullName evidence="4">Arabinogalactan endo-beta-1,4-galactanase</fullName>
        <ecNumber evidence="4">3.2.1.89</ecNumber>
    </recommendedName>
</protein>
<evidence type="ECO:0000313" key="6">
    <source>
        <dbReference type="EMBL" id="SEJ18990.1"/>
    </source>
</evidence>
<evidence type="ECO:0000256" key="3">
    <source>
        <dbReference type="ARBA" id="ARBA00023295"/>
    </source>
</evidence>
<dbReference type="PANTHER" id="PTHR34983:SF2">
    <property type="entry name" value="ENDO-BETA-1,4-GALACTANASE"/>
    <property type="match status" value="1"/>
</dbReference>
<keyword evidence="3 4" id="KW-0326">Glycosidase</keyword>
<dbReference type="STRING" id="84035.SAMN05660742_10499"/>
<dbReference type="AlphaFoldDB" id="A0A1H6X1P2"/>
<dbReference type="InterPro" id="IPR011081">
    <property type="entry name" value="Big_4"/>
</dbReference>
<dbReference type="Proteomes" id="UP000199662">
    <property type="component" value="Unassembled WGS sequence"/>
</dbReference>
<dbReference type="Pfam" id="PF07745">
    <property type="entry name" value="Glyco_hydro_53"/>
    <property type="match status" value="1"/>
</dbReference>
<evidence type="ECO:0000256" key="4">
    <source>
        <dbReference type="RuleBase" id="RU361192"/>
    </source>
</evidence>
<dbReference type="Pfam" id="PF07532">
    <property type="entry name" value="Big_4"/>
    <property type="match status" value="1"/>
</dbReference>
<sequence>MKKNKLASLVLSAIMTGTLIFGATDAEAAIQVNPIDGIRSDFIKGADISMLKEIELKNGKFYDQGVEKDCLDILQQHGINWVRLRIWNNPIVNGVEVGGGNTDEAKALEIAARAKARGMKVLLDFHYSDFWADPGKQNKPAAWANHNAKQLQKDVYDYTSKVMKDFTAKGIAPDMVQIGNELNNGMLWPEGKPVSPEGYKNLAGMIGQGLKAVHDNDPNHRVKLMVHLANGGDNALYRSFFDSLIVTNKVNDFDVIGLSYYPFWHGKMEQLENNMNDISGRYNKDVVVVETAFGFTNDGFDAQKNVYGPTEERIGGYKSTVQGQATGLRNVMEAVSKVNNKRGMGIFYWEPDWIPTPGAGWKHGEGNEWENLAMFDFKGNALESLDVFNLVSAKDNKFVQAAIKALEPADVVGNIGKPTELPQTVSAVYTDDSTKDLPVIWNTAAPVYDAVGNYRVSGSVAGSDIKAIAKVTVINKVNLVKNGNFETGDLNQWTVKGDMSAVNNSNSAGDVRDKSAMHYWADKAFSFTATQTITGLKNGKYTLSVWTQGGGGEKTVQLFADQFGGAKVMTPITNDGWNKWHQWTIKDIDVTNGQITIGVDNQANAGNWGSIDDVELYVQE</sequence>
<dbReference type="Gene3D" id="3.20.20.80">
    <property type="entry name" value="Glycosidases"/>
    <property type="match status" value="1"/>
</dbReference>